<comment type="caution">
    <text evidence="1">The sequence shown here is derived from an EMBL/GenBank/DDBJ whole genome shotgun (WGS) entry which is preliminary data.</text>
</comment>
<accession>A0A0C2MJL4</accession>
<protein>
    <submittedName>
        <fullName evidence="1">Uncharacterized protein</fullName>
    </submittedName>
</protein>
<proteinExistence type="predicted"/>
<keyword evidence="2" id="KW-1185">Reference proteome</keyword>
<sequence length="103" mass="12154">MDVGIKAESSRNAEYLFESTSEGSISNVRQLIETNIFLKNCYQAIYSDIQRSKKNKCTKVQQMHEYIRKTQCQEISSDLKNCIRDGFRGFARLYFEKKYFITK</sequence>
<gene>
    <name evidence="1" type="ORF">RF11_14717</name>
</gene>
<evidence type="ECO:0000313" key="2">
    <source>
        <dbReference type="Proteomes" id="UP000031668"/>
    </source>
</evidence>
<evidence type="ECO:0000313" key="1">
    <source>
        <dbReference type="EMBL" id="KII64530.1"/>
    </source>
</evidence>
<reference evidence="1 2" key="1">
    <citation type="journal article" date="2014" name="Genome Biol. Evol.">
        <title>The genome of the myxosporean Thelohanellus kitauei shows adaptations to nutrient acquisition within its fish host.</title>
        <authorList>
            <person name="Yang Y."/>
            <person name="Xiong J."/>
            <person name="Zhou Z."/>
            <person name="Huo F."/>
            <person name="Miao W."/>
            <person name="Ran C."/>
            <person name="Liu Y."/>
            <person name="Zhang J."/>
            <person name="Feng J."/>
            <person name="Wang M."/>
            <person name="Wang M."/>
            <person name="Wang L."/>
            <person name="Yao B."/>
        </authorList>
    </citation>
    <scope>NUCLEOTIDE SEQUENCE [LARGE SCALE GENOMIC DNA]</scope>
    <source>
        <strain evidence="1">Wuqing</strain>
    </source>
</reference>
<dbReference type="Proteomes" id="UP000031668">
    <property type="component" value="Unassembled WGS sequence"/>
</dbReference>
<organism evidence="1 2">
    <name type="scientific">Thelohanellus kitauei</name>
    <name type="common">Myxosporean</name>
    <dbReference type="NCBI Taxonomy" id="669202"/>
    <lineage>
        <taxon>Eukaryota</taxon>
        <taxon>Metazoa</taxon>
        <taxon>Cnidaria</taxon>
        <taxon>Myxozoa</taxon>
        <taxon>Myxosporea</taxon>
        <taxon>Bivalvulida</taxon>
        <taxon>Platysporina</taxon>
        <taxon>Myxobolidae</taxon>
        <taxon>Thelohanellus</taxon>
    </lineage>
</organism>
<name>A0A0C2MJL4_THEKT</name>
<dbReference type="EMBL" id="JWZT01004236">
    <property type="protein sequence ID" value="KII64530.1"/>
    <property type="molecule type" value="Genomic_DNA"/>
</dbReference>
<dbReference type="AlphaFoldDB" id="A0A0C2MJL4"/>